<name>A0A4R3MGU3_9HYPH</name>
<keyword evidence="1 2" id="KW-0732">Signal</keyword>
<feature type="signal peptide" evidence="2">
    <location>
        <begin position="1"/>
        <end position="25"/>
    </location>
</feature>
<feature type="domain" description="PBP" evidence="3">
    <location>
        <begin position="22"/>
        <end position="309"/>
    </location>
</feature>
<protein>
    <submittedName>
        <fullName evidence="4">Phosphate ABC transporter substrate-binding protein (PhoT family)</fullName>
    </submittedName>
</protein>
<evidence type="ECO:0000256" key="1">
    <source>
        <dbReference type="ARBA" id="ARBA00022729"/>
    </source>
</evidence>
<evidence type="ECO:0000313" key="4">
    <source>
        <dbReference type="EMBL" id="TCT13195.1"/>
    </source>
</evidence>
<dbReference type="PANTHER" id="PTHR30570:SF1">
    <property type="entry name" value="PHOSPHATE-BINDING PROTEIN PSTS"/>
    <property type="match status" value="1"/>
</dbReference>
<dbReference type="Proteomes" id="UP000295678">
    <property type="component" value="Unassembled WGS sequence"/>
</dbReference>
<dbReference type="Pfam" id="PF12849">
    <property type="entry name" value="PBP_like_2"/>
    <property type="match status" value="1"/>
</dbReference>
<dbReference type="PANTHER" id="PTHR30570">
    <property type="entry name" value="PERIPLASMIC PHOSPHATE BINDING COMPONENT OF PHOSPHATE ABC TRANSPORTER"/>
    <property type="match status" value="1"/>
</dbReference>
<comment type="caution">
    <text evidence="4">The sequence shown here is derived from an EMBL/GenBank/DDBJ whole genome shotgun (WGS) entry which is preliminary data.</text>
</comment>
<dbReference type="InterPro" id="IPR024370">
    <property type="entry name" value="PBP_domain"/>
</dbReference>
<dbReference type="EMBL" id="SMAK01000001">
    <property type="protein sequence ID" value="TCT13195.1"/>
    <property type="molecule type" value="Genomic_DNA"/>
</dbReference>
<organism evidence="4 5">
    <name type="scientific">Tepidamorphus gemmatus</name>
    <dbReference type="NCBI Taxonomy" id="747076"/>
    <lineage>
        <taxon>Bacteria</taxon>
        <taxon>Pseudomonadati</taxon>
        <taxon>Pseudomonadota</taxon>
        <taxon>Alphaproteobacteria</taxon>
        <taxon>Hyphomicrobiales</taxon>
        <taxon>Tepidamorphaceae</taxon>
        <taxon>Tepidamorphus</taxon>
    </lineage>
</organism>
<sequence length="349" mass="37563">MKAISFASVAATAATVALLASPASARDQIRVVGSSTVFPYSQAVAEQYANATGAKAPVVESTGTGGGMKIFCGGVGPDHPDVTGASRAMKKSEWELCESNGVVDITELQIGFDGLSIAVSRNNTFDWDLTEAEIFAALAAEVVVDGEIKPNPYKKWSQINPNLPDIDIVVFGPPPTSGTRDAFVELAMHDGCNAYPEIKALKDSNKDRWNEVCSRMRQDGPFVEAGENDNLIVQRLNADPNVLGIFGFSFLYENQDTLKDVKVDGVDPSFETIADGSYDIARPLFIYVKNAHRGVIPGLEEFLAEYVSDAAIGKGGYLAERGLTVMPDDQIKEMQERVRQSIKMSAPAS</sequence>
<dbReference type="AlphaFoldDB" id="A0A4R3MGU3"/>
<dbReference type="Gene3D" id="3.40.190.10">
    <property type="entry name" value="Periplasmic binding protein-like II"/>
    <property type="match status" value="2"/>
</dbReference>
<proteinExistence type="predicted"/>
<dbReference type="SUPFAM" id="SSF53850">
    <property type="entry name" value="Periplasmic binding protein-like II"/>
    <property type="match status" value="1"/>
</dbReference>
<accession>A0A4R3MGU3</accession>
<dbReference type="RefSeq" id="WP_207903651.1">
    <property type="nucleotide sequence ID" value="NZ_SMAK01000001.1"/>
</dbReference>
<dbReference type="InterPro" id="IPR050811">
    <property type="entry name" value="Phosphate_ABC_transporter"/>
</dbReference>
<dbReference type="CDD" id="cd13654">
    <property type="entry name" value="PBP2_phosphate_like_2"/>
    <property type="match status" value="1"/>
</dbReference>
<evidence type="ECO:0000256" key="2">
    <source>
        <dbReference type="SAM" id="SignalP"/>
    </source>
</evidence>
<keyword evidence="5" id="KW-1185">Reference proteome</keyword>
<evidence type="ECO:0000313" key="5">
    <source>
        <dbReference type="Proteomes" id="UP000295678"/>
    </source>
</evidence>
<gene>
    <name evidence="4" type="ORF">EDC22_10155</name>
</gene>
<feature type="chain" id="PRO_5021017167" evidence="2">
    <location>
        <begin position="26"/>
        <end position="349"/>
    </location>
</feature>
<evidence type="ECO:0000259" key="3">
    <source>
        <dbReference type="Pfam" id="PF12849"/>
    </source>
</evidence>
<reference evidence="4 5" key="1">
    <citation type="submission" date="2019-03" db="EMBL/GenBank/DDBJ databases">
        <title>Genomic Encyclopedia of Type Strains, Phase IV (KMG-IV): sequencing the most valuable type-strain genomes for metagenomic binning, comparative biology and taxonomic classification.</title>
        <authorList>
            <person name="Goeker M."/>
        </authorList>
    </citation>
    <scope>NUCLEOTIDE SEQUENCE [LARGE SCALE GENOMIC DNA]</scope>
    <source>
        <strain evidence="4 5">DSM 19345</strain>
    </source>
</reference>